<dbReference type="AlphaFoldDB" id="A0A5B7EH12"/>
<dbReference type="Proteomes" id="UP000324222">
    <property type="component" value="Unassembled WGS sequence"/>
</dbReference>
<keyword evidence="2" id="KW-1185">Reference proteome</keyword>
<protein>
    <submittedName>
        <fullName evidence="1">Uncharacterized protein</fullName>
    </submittedName>
</protein>
<proteinExistence type="predicted"/>
<name>A0A5B7EH12_PORTR</name>
<gene>
    <name evidence="1" type="ORF">E2C01_025652</name>
</gene>
<evidence type="ECO:0000313" key="2">
    <source>
        <dbReference type="Proteomes" id="UP000324222"/>
    </source>
</evidence>
<accession>A0A5B7EH12</accession>
<organism evidence="1 2">
    <name type="scientific">Portunus trituberculatus</name>
    <name type="common">Swimming crab</name>
    <name type="synonym">Neptunus trituberculatus</name>
    <dbReference type="NCBI Taxonomy" id="210409"/>
    <lineage>
        <taxon>Eukaryota</taxon>
        <taxon>Metazoa</taxon>
        <taxon>Ecdysozoa</taxon>
        <taxon>Arthropoda</taxon>
        <taxon>Crustacea</taxon>
        <taxon>Multicrustacea</taxon>
        <taxon>Malacostraca</taxon>
        <taxon>Eumalacostraca</taxon>
        <taxon>Eucarida</taxon>
        <taxon>Decapoda</taxon>
        <taxon>Pleocyemata</taxon>
        <taxon>Brachyura</taxon>
        <taxon>Eubrachyura</taxon>
        <taxon>Portunoidea</taxon>
        <taxon>Portunidae</taxon>
        <taxon>Portuninae</taxon>
        <taxon>Portunus</taxon>
    </lineage>
</organism>
<reference evidence="1 2" key="1">
    <citation type="submission" date="2019-05" db="EMBL/GenBank/DDBJ databases">
        <title>Another draft genome of Portunus trituberculatus and its Hox gene families provides insights of decapod evolution.</title>
        <authorList>
            <person name="Jeong J.-H."/>
            <person name="Song I."/>
            <person name="Kim S."/>
            <person name="Choi T."/>
            <person name="Kim D."/>
            <person name="Ryu S."/>
            <person name="Kim W."/>
        </authorList>
    </citation>
    <scope>NUCLEOTIDE SEQUENCE [LARGE SCALE GENOMIC DNA]</scope>
    <source>
        <tissue evidence="1">Muscle</tissue>
    </source>
</reference>
<evidence type="ECO:0000313" key="1">
    <source>
        <dbReference type="EMBL" id="MPC32343.1"/>
    </source>
</evidence>
<dbReference type="EMBL" id="VSRR010002608">
    <property type="protein sequence ID" value="MPC32343.1"/>
    <property type="molecule type" value="Genomic_DNA"/>
</dbReference>
<sequence>MAQDHQLWKAIIVIQPYPKFLAATLSFETHNWSGTSPESTANKRGEISKRICCKENGDSVVLLYFCRPPLTRSNLQSVYLDGSFKEGFTGFTGCYTVVKTRSNVPTHQTRPLGTIVFP</sequence>
<comment type="caution">
    <text evidence="1">The sequence shown here is derived from an EMBL/GenBank/DDBJ whole genome shotgun (WGS) entry which is preliminary data.</text>
</comment>